<dbReference type="Proteomes" id="UP001152622">
    <property type="component" value="Chromosome 3"/>
</dbReference>
<evidence type="ECO:0000313" key="3">
    <source>
        <dbReference type="Proteomes" id="UP001152622"/>
    </source>
</evidence>
<dbReference type="EMBL" id="JAINUF010000003">
    <property type="protein sequence ID" value="KAJ8371349.1"/>
    <property type="molecule type" value="Genomic_DNA"/>
</dbReference>
<keyword evidence="3" id="KW-1185">Reference proteome</keyword>
<proteinExistence type="predicted"/>
<gene>
    <name evidence="2" type="ORF">SKAU_G00113770</name>
</gene>
<name>A0A9Q1G0P4_SYNKA</name>
<dbReference type="AlphaFoldDB" id="A0A9Q1G0P4"/>
<evidence type="ECO:0000256" key="1">
    <source>
        <dbReference type="SAM" id="MobiDB-lite"/>
    </source>
</evidence>
<reference evidence="2" key="1">
    <citation type="journal article" date="2023" name="Science">
        <title>Genome structures resolve the early diversification of teleost fishes.</title>
        <authorList>
            <person name="Parey E."/>
            <person name="Louis A."/>
            <person name="Montfort J."/>
            <person name="Bouchez O."/>
            <person name="Roques C."/>
            <person name="Iampietro C."/>
            <person name="Lluch J."/>
            <person name="Castinel A."/>
            <person name="Donnadieu C."/>
            <person name="Desvignes T."/>
            <person name="Floi Bucao C."/>
            <person name="Jouanno E."/>
            <person name="Wen M."/>
            <person name="Mejri S."/>
            <person name="Dirks R."/>
            <person name="Jansen H."/>
            <person name="Henkel C."/>
            <person name="Chen W.J."/>
            <person name="Zahm M."/>
            <person name="Cabau C."/>
            <person name="Klopp C."/>
            <person name="Thompson A.W."/>
            <person name="Robinson-Rechavi M."/>
            <person name="Braasch I."/>
            <person name="Lecointre G."/>
            <person name="Bobe J."/>
            <person name="Postlethwait J.H."/>
            <person name="Berthelot C."/>
            <person name="Roest Crollius H."/>
            <person name="Guiguen Y."/>
        </authorList>
    </citation>
    <scope>NUCLEOTIDE SEQUENCE</scope>
    <source>
        <strain evidence="2">WJC10195</strain>
    </source>
</reference>
<comment type="caution">
    <text evidence="2">The sequence shown here is derived from an EMBL/GenBank/DDBJ whole genome shotgun (WGS) entry which is preliminary data.</text>
</comment>
<accession>A0A9Q1G0P4</accession>
<feature type="region of interest" description="Disordered" evidence="1">
    <location>
        <begin position="80"/>
        <end position="112"/>
    </location>
</feature>
<protein>
    <submittedName>
        <fullName evidence="2">Uncharacterized protein</fullName>
    </submittedName>
</protein>
<evidence type="ECO:0000313" key="2">
    <source>
        <dbReference type="EMBL" id="KAJ8371349.1"/>
    </source>
</evidence>
<feature type="compositionally biased region" description="Basic and acidic residues" evidence="1">
    <location>
        <begin position="97"/>
        <end position="112"/>
    </location>
</feature>
<sequence>MLFLGVSSLVQTEVSESFKVKHKIQTAREKHKGTTRHALPKILRHEAGDIMRLRIHQRWRRWRRWLRDSRVCRSCTEVNRSVGSSGRGVTCPLAPADMDREEKRGRERERGL</sequence>
<organism evidence="2 3">
    <name type="scientific">Synaphobranchus kaupii</name>
    <name type="common">Kaup's arrowtooth eel</name>
    <dbReference type="NCBI Taxonomy" id="118154"/>
    <lineage>
        <taxon>Eukaryota</taxon>
        <taxon>Metazoa</taxon>
        <taxon>Chordata</taxon>
        <taxon>Craniata</taxon>
        <taxon>Vertebrata</taxon>
        <taxon>Euteleostomi</taxon>
        <taxon>Actinopterygii</taxon>
        <taxon>Neopterygii</taxon>
        <taxon>Teleostei</taxon>
        <taxon>Anguilliformes</taxon>
        <taxon>Synaphobranchidae</taxon>
        <taxon>Synaphobranchus</taxon>
    </lineage>
</organism>